<proteinExistence type="predicted"/>
<dbReference type="GO" id="GO:0051536">
    <property type="term" value="F:iron-sulfur cluster binding"/>
    <property type="evidence" value="ECO:0007669"/>
    <property type="project" value="InterPro"/>
</dbReference>
<gene>
    <name evidence="2" type="ORF">S06H3_63998</name>
</gene>
<comment type="caution">
    <text evidence="2">The sequence shown here is derived from an EMBL/GenBank/DDBJ whole genome shotgun (WGS) entry which is preliminary data.</text>
</comment>
<evidence type="ECO:0000313" key="2">
    <source>
        <dbReference type="EMBL" id="GAI49301.1"/>
    </source>
</evidence>
<feature type="non-terminal residue" evidence="2">
    <location>
        <position position="76"/>
    </location>
</feature>
<protein>
    <submittedName>
        <fullName evidence="2">Uncharacterized protein</fullName>
    </submittedName>
</protein>
<dbReference type="AlphaFoldDB" id="X1Q3G8"/>
<feature type="region of interest" description="Disordered" evidence="1">
    <location>
        <begin position="1"/>
        <end position="35"/>
    </location>
</feature>
<dbReference type="EMBL" id="BARV01042610">
    <property type="protein sequence ID" value="GAI49301.1"/>
    <property type="molecule type" value="Genomic_DNA"/>
</dbReference>
<feature type="compositionally biased region" description="Basic and acidic residues" evidence="1">
    <location>
        <begin position="1"/>
        <end position="27"/>
    </location>
</feature>
<organism evidence="2">
    <name type="scientific">marine sediment metagenome</name>
    <dbReference type="NCBI Taxonomy" id="412755"/>
    <lineage>
        <taxon>unclassified sequences</taxon>
        <taxon>metagenomes</taxon>
        <taxon>ecological metagenomes</taxon>
    </lineage>
</organism>
<sequence>MKGEPIEVKEEEKEPEKLSEEEVEDKRKRFPSQKRVKLRDEPIGERIKDFREVSLGYTVEEAIEEASRCLAGQIEG</sequence>
<dbReference type="Gene3D" id="1.10.1060.10">
    <property type="entry name" value="Alpha-helical ferredoxin"/>
    <property type="match status" value="1"/>
</dbReference>
<accession>X1Q3G8</accession>
<evidence type="ECO:0000256" key="1">
    <source>
        <dbReference type="SAM" id="MobiDB-lite"/>
    </source>
</evidence>
<reference evidence="2" key="1">
    <citation type="journal article" date="2014" name="Front. Microbiol.">
        <title>High frequency of phylogenetically diverse reductive dehalogenase-homologous genes in deep subseafloor sedimentary metagenomes.</title>
        <authorList>
            <person name="Kawai M."/>
            <person name="Futagami T."/>
            <person name="Toyoda A."/>
            <person name="Takaki Y."/>
            <person name="Nishi S."/>
            <person name="Hori S."/>
            <person name="Arai W."/>
            <person name="Tsubouchi T."/>
            <person name="Morono Y."/>
            <person name="Uchiyama I."/>
            <person name="Ito T."/>
            <person name="Fujiyama A."/>
            <person name="Inagaki F."/>
            <person name="Takami H."/>
        </authorList>
    </citation>
    <scope>NUCLEOTIDE SEQUENCE</scope>
    <source>
        <strain evidence="2">Expedition CK06-06</strain>
    </source>
</reference>
<dbReference type="InterPro" id="IPR009051">
    <property type="entry name" value="Helical_ferredxn"/>
</dbReference>
<name>X1Q3G8_9ZZZZ</name>